<evidence type="ECO:0000256" key="1">
    <source>
        <dbReference type="ARBA" id="ARBA00001974"/>
    </source>
</evidence>
<reference evidence="7 8" key="1">
    <citation type="submission" date="2019-09" db="EMBL/GenBank/DDBJ databases">
        <title>Goodfellowia gen. nov., a new genus of the Pseudonocardineae related to Actinoalloteichus, containing Goodfellowia coeruleoviolacea gen. nov., comb. nov. gen. nov., comb. nov.</title>
        <authorList>
            <person name="Labeda D."/>
        </authorList>
    </citation>
    <scope>NUCLEOTIDE SEQUENCE [LARGE SCALE GENOMIC DNA]</scope>
    <source>
        <strain evidence="7 8">AN110305</strain>
    </source>
</reference>
<comment type="caution">
    <text evidence="7">The sequence shown here is derived from an EMBL/GenBank/DDBJ whole genome shotgun (WGS) entry which is preliminary data.</text>
</comment>
<evidence type="ECO:0000256" key="4">
    <source>
        <dbReference type="ARBA" id="ARBA00023002"/>
    </source>
</evidence>
<keyword evidence="2" id="KW-0285">Flavoprotein</keyword>
<dbReference type="GO" id="GO:0016491">
    <property type="term" value="F:oxidoreductase activity"/>
    <property type="evidence" value="ECO:0007669"/>
    <property type="project" value="UniProtKB-KW"/>
</dbReference>
<keyword evidence="8" id="KW-1185">Reference proteome</keyword>
<evidence type="ECO:0000256" key="2">
    <source>
        <dbReference type="ARBA" id="ARBA00022630"/>
    </source>
</evidence>
<feature type="compositionally biased region" description="Basic and acidic residues" evidence="5">
    <location>
        <begin position="8"/>
        <end position="17"/>
    </location>
</feature>
<comment type="cofactor">
    <cofactor evidence="1">
        <name>FAD</name>
        <dbReference type="ChEBI" id="CHEBI:57692"/>
    </cofactor>
</comment>
<feature type="compositionally biased region" description="Low complexity" evidence="5">
    <location>
        <begin position="41"/>
        <end position="52"/>
    </location>
</feature>
<feature type="domain" description="FAD-binding" evidence="6">
    <location>
        <begin position="210"/>
        <end position="549"/>
    </location>
</feature>
<evidence type="ECO:0000313" key="7">
    <source>
        <dbReference type="EMBL" id="KAA2262700.1"/>
    </source>
</evidence>
<feature type="region of interest" description="Disordered" evidence="5">
    <location>
        <begin position="1"/>
        <end position="184"/>
    </location>
</feature>
<evidence type="ECO:0000256" key="5">
    <source>
        <dbReference type="SAM" id="MobiDB-lite"/>
    </source>
</evidence>
<feature type="compositionally biased region" description="Basic residues" evidence="5">
    <location>
        <begin position="29"/>
        <end position="40"/>
    </location>
</feature>
<reference evidence="7 8" key="2">
    <citation type="submission" date="2019-09" db="EMBL/GenBank/DDBJ databases">
        <authorList>
            <person name="Jin C."/>
        </authorList>
    </citation>
    <scope>NUCLEOTIDE SEQUENCE [LARGE SCALE GENOMIC DNA]</scope>
    <source>
        <strain evidence="7 8">AN110305</strain>
    </source>
</reference>
<accession>A0A5B2XIS2</accession>
<dbReference type="EMBL" id="VUOB01000021">
    <property type="protein sequence ID" value="KAA2262700.1"/>
    <property type="molecule type" value="Genomic_DNA"/>
</dbReference>
<dbReference type="OrthoDB" id="4568714at2"/>
<feature type="compositionally biased region" description="Basic and acidic residues" evidence="5">
    <location>
        <begin position="147"/>
        <end position="157"/>
    </location>
</feature>
<organism evidence="7 8">
    <name type="scientific">Solihabitans fulvus</name>
    <dbReference type="NCBI Taxonomy" id="1892852"/>
    <lineage>
        <taxon>Bacteria</taxon>
        <taxon>Bacillati</taxon>
        <taxon>Actinomycetota</taxon>
        <taxon>Actinomycetes</taxon>
        <taxon>Pseudonocardiales</taxon>
        <taxon>Pseudonocardiaceae</taxon>
        <taxon>Solihabitans</taxon>
    </lineage>
</organism>
<dbReference type="Gene3D" id="3.50.50.60">
    <property type="entry name" value="FAD/NAD(P)-binding domain"/>
    <property type="match status" value="1"/>
</dbReference>
<keyword evidence="4" id="KW-0560">Oxidoreductase</keyword>
<dbReference type="InterPro" id="IPR002938">
    <property type="entry name" value="FAD-bd"/>
</dbReference>
<dbReference type="PANTHER" id="PTHR46496:SF1">
    <property type="entry name" value="ZEAXANTHIN EPOXIDASE, CHLOROPLASTIC"/>
    <property type="match status" value="1"/>
</dbReference>
<dbReference type="PANTHER" id="PTHR46496">
    <property type="match status" value="1"/>
</dbReference>
<feature type="compositionally biased region" description="Basic residues" evidence="5">
    <location>
        <begin position="68"/>
        <end position="99"/>
    </location>
</feature>
<dbReference type="SUPFAM" id="SSF51905">
    <property type="entry name" value="FAD/NAD(P)-binding domain"/>
    <property type="match status" value="1"/>
</dbReference>
<dbReference type="AlphaFoldDB" id="A0A5B2XIS2"/>
<dbReference type="InterPro" id="IPR036188">
    <property type="entry name" value="FAD/NAD-bd_sf"/>
</dbReference>
<dbReference type="Proteomes" id="UP000323454">
    <property type="component" value="Unassembled WGS sequence"/>
</dbReference>
<sequence length="591" mass="64243">MSAPADQPEGRGPRGDDGGAAGRAPQGRRAGRHRPRRRLLRSAPAGRPAGQPRLRRGRRRPAGEGPRRCRPAAHLRLRRRCRRGPGHARHPRCGARPRLARASPADADHPRAAHAGLRRRGPAAALPVPAERGGAGDRAGRRRGRRDRRDAVHLRAADRRRRQRLPGGVPPRDDQSRRRRRAHCGVVPRRRAVARRPAGHAVKLARQRLVVVGAGIGGLATAAAFRRAGAEVTVLERRRNLRTAQAGGGIHLWHNGVRALDRLGLAEPVRDLGARGGVLHTAEFCSHRGAVLASWPIREIERELGAPTVGVSRDQLHALLFGAAEGAELRLGAECVGLTEEESGVRVLLADGEVLAADAVIGADGLNSLVRGNLLGQAPPRPAGYATWQAIVAHDGGDTTRVGLFRVLWGPGARFLFYRLADGKLYWEGQFASAEGGRDPDGGRRDAVLRRFAEWVAPVSEIVEATAEEAISRLDVYDRPPARHWGRGRVTLLGDAAHPMTNAMGQGANQAVEDAVVLAGAARAASSWPEALREYERRRIPRTTTMVRTARNLQRLNRWSNPLACRLRDQLIRVGFSVALRKHAKDMAISL</sequence>
<feature type="compositionally biased region" description="Low complexity" evidence="5">
    <location>
        <begin position="122"/>
        <end position="132"/>
    </location>
</feature>
<dbReference type="PRINTS" id="PR00420">
    <property type="entry name" value="RNGMNOXGNASE"/>
</dbReference>
<dbReference type="GO" id="GO:0071949">
    <property type="term" value="F:FAD binding"/>
    <property type="evidence" value="ECO:0007669"/>
    <property type="project" value="InterPro"/>
</dbReference>
<keyword evidence="3" id="KW-0274">FAD</keyword>
<name>A0A5B2XIS2_9PSEU</name>
<evidence type="ECO:0000256" key="3">
    <source>
        <dbReference type="ARBA" id="ARBA00022827"/>
    </source>
</evidence>
<gene>
    <name evidence="7" type="ORF">F0L68_12460</name>
</gene>
<protein>
    <submittedName>
        <fullName evidence="7">NAD(P)-binding protein</fullName>
    </submittedName>
</protein>
<proteinExistence type="predicted"/>
<evidence type="ECO:0000313" key="8">
    <source>
        <dbReference type="Proteomes" id="UP000323454"/>
    </source>
</evidence>
<dbReference type="Pfam" id="PF01494">
    <property type="entry name" value="FAD_binding_3"/>
    <property type="match status" value="1"/>
</dbReference>
<evidence type="ECO:0000259" key="6">
    <source>
        <dbReference type="Pfam" id="PF01494"/>
    </source>
</evidence>